<dbReference type="RefSeq" id="WP_283159890.1">
    <property type="nucleotide sequence ID" value="NZ_CSTD01000007.1"/>
</dbReference>
<feature type="transmembrane region" description="Helical" evidence="1">
    <location>
        <begin position="12"/>
        <end position="32"/>
    </location>
</feature>
<dbReference type="EMBL" id="CSTD01000007">
    <property type="protein sequence ID" value="CPR13407.1"/>
    <property type="molecule type" value="Genomic_DNA"/>
</dbReference>
<keyword evidence="1" id="KW-1133">Transmembrane helix</keyword>
<evidence type="ECO:0000256" key="1">
    <source>
        <dbReference type="SAM" id="Phobius"/>
    </source>
</evidence>
<name>A0A0U0WF50_MYCBE</name>
<proteinExistence type="predicted"/>
<evidence type="ECO:0000313" key="2">
    <source>
        <dbReference type="EMBL" id="CPR13407.1"/>
    </source>
</evidence>
<keyword evidence="1" id="KW-0812">Transmembrane</keyword>
<protein>
    <submittedName>
        <fullName evidence="2">Uncharacterized protein</fullName>
    </submittedName>
</protein>
<dbReference type="AlphaFoldDB" id="A0A0U0WF50"/>
<accession>A0A0U0WF50</accession>
<keyword evidence="1" id="KW-0472">Membrane</keyword>
<evidence type="ECO:0000313" key="3">
    <source>
        <dbReference type="Proteomes" id="UP000198875"/>
    </source>
</evidence>
<sequence length="71" mass="6881">MDADTSSPAAGSTAVVGIAVASLAALSVAARLSSERATSVMVSGTATTNDIKTSGRTVLPFREVAPSAAGT</sequence>
<dbReference type="Proteomes" id="UP000198875">
    <property type="component" value="Unassembled WGS sequence"/>
</dbReference>
<gene>
    <name evidence="2" type="ORF">BN971_04717</name>
</gene>
<reference evidence="2 3" key="1">
    <citation type="submission" date="2015-03" db="EMBL/GenBank/DDBJ databases">
        <authorList>
            <person name="Murphy D."/>
        </authorList>
    </citation>
    <scope>NUCLEOTIDE SEQUENCE [LARGE SCALE GENOMIC DNA]</scope>
    <source>
        <strain evidence="2 3">DSM 44277</strain>
    </source>
</reference>
<organism evidence="2 3">
    <name type="scientific">Mycobacterium bohemicum DSM 44277</name>
    <dbReference type="NCBI Taxonomy" id="1236609"/>
    <lineage>
        <taxon>Bacteria</taxon>
        <taxon>Bacillati</taxon>
        <taxon>Actinomycetota</taxon>
        <taxon>Actinomycetes</taxon>
        <taxon>Mycobacteriales</taxon>
        <taxon>Mycobacteriaceae</taxon>
        <taxon>Mycobacterium</taxon>
    </lineage>
</organism>